<comment type="function">
    <text evidence="7">Required for the first step of diphthamide biosynthesis, a post-translational modification of histidine which occurs in elongation factor 2. DPH1 and DPH2 transfer a 3-amino-3-carboxypropyl (ACP) group from S-adenosyl-L-methionine (SAM) to a histidine residue, the reaction is assisted by a reduction system comprising DPH3 and a NADH-dependent reductase. Facilitates the reduction of the catalytic iron-sulfur cluster found in the DPH1 subunit.</text>
</comment>
<dbReference type="PANTHER" id="PTHR10762">
    <property type="entry name" value="DIPHTHAMIDE BIOSYNTHESIS PROTEIN"/>
    <property type="match status" value="1"/>
</dbReference>
<dbReference type="GO" id="GO:0051536">
    <property type="term" value="F:iron-sulfur cluster binding"/>
    <property type="evidence" value="ECO:0007669"/>
    <property type="project" value="UniProtKB-KW"/>
</dbReference>
<dbReference type="InterPro" id="IPR042265">
    <property type="entry name" value="DPH1/DPH2_3"/>
</dbReference>
<comment type="pathway">
    <text evidence="2 7">Protein modification; peptidyl-diphthamide biosynthesis.</text>
</comment>
<dbReference type="InterPro" id="IPR042263">
    <property type="entry name" value="DPH1/DPH2_1"/>
</dbReference>
<dbReference type="Gene3D" id="3.40.50.11860">
    <property type="entry name" value="Diphthamide synthesis DPH1/DPH2 domain 3"/>
    <property type="match status" value="1"/>
</dbReference>
<evidence type="ECO:0000256" key="4">
    <source>
        <dbReference type="ARBA" id="ARBA00022723"/>
    </source>
</evidence>
<proteinExistence type="inferred from homology"/>
<reference evidence="9" key="1">
    <citation type="submission" date="2020-04" db="EMBL/GenBank/DDBJ databases">
        <title>Analysis of mating type loci in Filobasidium floriforme.</title>
        <authorList>
            <person name="Nowrousian M."/>
        </authorList>
    </citation>
    <scope>NUCLEOTIDE SEQUENCE</scope>
    <source>
        <strain evidence="9">CBS 6242</strain>
    </source>
</reference>
<feature type="region of interest" description="Disordered" evidence="8">
    <location>
        <begin position="209"/>
        <end position="231"/>
    </location>
</feature>
<evidence type="ECO:0000256" key="3">
    <source>
        <dbReference type="ARBA" id="ARBA00006179"/>
    </source>
</evidence>
<dbReference type="GO" id="GO:0005737">
    <property type="term" value="C:cytoplasm"/>
    <property type="evidence" value="ECO:0007669"/>
    <property type="project" value="UniProtKB-SubCell"/>
</dbReference>
<dbReference type="UniPathway" id="UPA00559"/>
<dbReference type="EMBL" id="JABELV010000112">
    <property type="protein sequence ID" value="KAG7530648.1"/>
    <property type="molecule type" value="Genomic_DNA"/>
</dbReference>
<evidence type="ECO:0000256" key="6">
    <source>
        <dbReference type="ARBA" id="ARBA00023014"/>
    </source>
</evidence>
<keyword evidence="7" id="KW-0963">Cytoplasm</keyword>
<keyword evidence="4 7" id="KW-0479">Metal-binding</keyword>
<organism evidence="9 10">
    <name type="scientific">Filobasidium floriforme</name>
    <dbReference type="NCBI Taxonomy" id="5210"/>
    <lineage>
        <taxon>Eukaryota</taxon>
        <taxon>Fungi</taxon>
        <taxon>Dikarya</taxon>
        <taxon>Basidiomycota</taxon>
        <taxon>Agaricomycotina</taxon>
        <taxon>Tremellomycetes</taxon>
        <taxon>Filobasidiales</taxon>
        <taxon>Filobasidiaceae</taxon>
        <taxon>Filobasidium</taxon>
    </lineage>
</organism>
<dbReference type="GO" id="GO:0090560">
    <property type="term" value="F:2-(3-amino-3-carboxypropyl)histidine synthase activity"/>
    <property type="evidence" value="ECO:0007669"/>
    <property type="project" value="InterPro"/>
</dbReference>
<dbReference type="GO" id="GO:0046872">
    <property type="term" value="F:metal ion binding"/>
    <property type="evidence" value="ECO:0007669"/>
    <property type="project" value="UniProtKB-KW"/>
</dbReference>
<dbReference type="NCBIfam" id="TIGR00272">
    <property type="entry name" value="DPH2"/>
    <property type="match status" value="1"/>
</dbReference>
<dbReference type="Gene3D" id="3.40.50.11840">
    <property type="entry name" value="Diphthamide synthesis DPH1/DPH2 domain 1"/>
    <property type="match status" value="1"/>
</dbReference>
<sequence>MPDFSTPAEHAFEAQDLDTDPSQTLSTSTTALSLSSRYSIESTLSHILANDAYRVIALQFPDELLHESVLVYRMLMKGFKEDERRRRADGVEVVERQCYVLGDSTYGSCCPDVLSSLHLPADLLVHYGHACLTRTEALPVLYVFPKRELDAKSAARELFSAITADADGEAIGENVVVLWDVAYDWLREVQQPGLVNQGGIQVDVAAHTKPDSDAQARTADISEEPEEHEQGIFSSLRSFDFPDGVGMKDCTIFYIGEESRGVINLMMENSGNKVYQYDPSSGSAVPLHTRTPRLLQKRLLALHRMYQTTTIGILVHNVGLRSSHSLVKDLRKLIREKGRKSYTISVGRVRPEKLANFEAIGGWVLVGCKEGGLIDGKEYWRPIVTPHELRLALQGEMESWKPEDWTLDLESVLRDIKRDRALAENAEEGSGEDVDDDRPIFSLADGSYHMTRRYGGKNDEEKADEETPAGEGALIKRPEGGALIKRSEAGRVAAVHLAGRAFKGLDAYEGYDANGTLAPSELVDGRVGVARGYRVDTLGKEGQGH</sequence>
<evidence type="ECO:0000256" key="1">
    <source>
        <dbReference type="ARBA" id="ARBA00001966"/>
    </source>
</evidence>
<dbReference type="AlphaFoldDB" id="A0A8K0JNF1"/>
<dbReference type="InterPro" id="IPR016435">
    <property type="entry name" value="DPH1/DPH2"/>
</dbReference>
<evidence type="ECO:0000256" key="7">
    <source>
        <dbReference type="RuleBase" id="RU364133"/>
    </source>
</evidence>
<comment type="subcellular location">
    <subcellularLocation>
        <location evidence="7">Cytoplasm</location>
    </subcellularLocation>
</comment>
<dbReference type="PANTHER" id="PTHR10762:SF2">
    <property type="entry name" value="2-(3-AMINO-3-CARBOXYPROPYL)HISTIDINE SYNTHASE SUBUNIT 2"/>
    <property type="match status" value="1"/>
</dbReference>
<gene>
    <name evidence="9" type="ORF">FFLO_04874</name>
</gene>
<dbReference type="SFLD" id="SFLDS00032">
    <property type="entry name" value="Radical_SAM_3-amino-3-carboxyp"/>
    <property type="match status" value="1"/>
</dbReference>
<protein>
    <recommendedName>
        <fullName evidence="7">2-(3-amino-3-carboxypropyl)histidine synthase subunit 2</fullName>
    </recommendedName>
</protein>
<dbReference type="GO" id="GO:0017183">
    <property type="term" value="P:protein histidyl modification to diphthamide"/>
    <property type="evidence" value="ECO:0007669"/>
    <property type="project" value="UniProtKB-UniPathway"/>
</dbReference>
<comment type="similarity">
    <text evidence="3 7">Belongs to the DPH1/DPH2 family. DPH2 subfamily.</text>
</comment>
<evidence type="ECO:0000256" key="2">
    <source>
        <dbReference type="ARBA" id="ARBA00005156"/>
    </source>
</evidence>
<dbReference type="NCBIfam" id="TIGR00322">
    <property type="entry name" value="diphth2_R"/>
    <property type="match status" value="1"/>
</dbReference>
<evidence type="ECO:0000256" key="8">
    <source>
        <dbReference type="SAM" id="MobiDB-lite"/>
    </source>
</evidence>
<evidence type="ECO:0000256" key="5">
    <source>
        <dbReference type="ARBA" id="ARBA00023004"/>
    </source>
</evidence>
<accession>A0A8K0JNF1</accession>
<keyword evidence="5 7" id="KW-0408">Iron</keyword>
<comment type="cofactor">
    <cofactor evidence="1">
        <name>[4Fe-4S] cluster</name>
        <dbReference type="ChEBI" id="CHEBI:49883"/>
    </cofactor>
</comment>
<dbReference type="FunFam" id="3.40.50.11860:FF:000001">
    <property type="entry name" value="2-(3-amino-3-carboxypropyl)histidine synthase subunit 2"/>
    <property type="match status" value="1"/>
</dbReference>
<dbReference type="SFLD" id="SFLDG01121">
    <property type="entry name" value="Diphthamide_biosynthesis"/>
    <property type="match status" value="1"/>
</dbReference>
<keyword evidence="10" id="KW-1185">Reference proteome</keyword>
<dbReference type="InterPro" id="IPR010014">
    <property type="entry name" value="DHP2"/>
</dbReference>
<dbReference type="Pfam" id="PF01866">
    <property type="entry name" value="Diphthamide_syn"/>
    <property type="match status" value="1"/>
</dbReference>
<keyword evidence="6 7" id="KW-0411">Iron-sulfur</keyword>
<evidence type="ECO:0000313" key="9">
    <source>
        <dbReference type="EMBL" id="KAG7530648.1"/>
    </source>
</evidence>
<feature type="region of interest" description="Disordered" evidence="8">
    <location>
        <begin position="452"/>
        <end position="476"/>
    </location>
</feature>
<comment type="caution">
    <text evidence="9">The sequence shown here is derived from an EMBL/GenBank/DDBJ whole genome shotgun (WGS) entry which is preliminary data.</text>
</comment>
<evidence type="ECO:0000313" key="10">
    <source>
        <dbReference type="Proteomes" id="UP000812966"/>
    </source>
</evidence>
<feature type="region of interest" description="Disordered" evidence="8">
    <location>
        <begin position="1"/>
        <end position="24"/>
    </location>
</feature>
<name>A0A8K0JNF1_9TREE</name>
<dbReference type="Proteomes" id="UP000812966">
    <property type="component" value="Unassembled WGS sequence"/>
</dbReference>